<organism evidence="2">
    <name type="scientific">Rhizophora mucronata</name>
    <name type="common">Asiatic mangrove</name>
    <dbReference type="NCBI Taxonomy" id="61149"/>
    <lineage>
        <taxon>Eukaryota</taxon>
        <taxon>Viridiplantae</taxon>
        <taxon>Streptophyta</taxon>
        <taxon>Embryophyta</taxon>
        <taxon>Tracheophyta</taxon>
        <taxon>Spermatophyta</taxon>
        <taxon>Magnoliopsida</taxon>
        <taxon>eudicotyledons</taxon>
        <taxon>Gunneridae</taxon>
        <taxon>Pentapetalae</taxon>
        <taxon>rosids</taxon>
        <taxon>fabids</taxon>
        <taxon>Malpighiales</taxon>
        <taxon>Rhizophoraceae</taxon>
        <taxon>Rhizophora</taxon>
    </lineage>
</organism>
<keyword evidence="1" id="KW-0732">Signal</keyword>
<name>A0A2P2KTT2_RHIMU</name>
<reference evidence="2" key="1">
    <citation type="submission" date="2018-02" db="EMBL/GenBank/DDBJ databases">
        <title>Rhizophora mucronata_Transcriptome.</title>
        <authorList>
            <person name="Meera S.P."/>
            <person name="Sreeshan A."/>
            <person name="Augustine A."/>
        </authorList>
    </citation>
    <scope>NUCLEOTIDE SEQUENCE</scope>
    <source>
        <tissue evidence="2">Leaf</tissue>
    </source>
</reference>
<accession>A0A2P2KTT2</accession>
<evidence type="ECO:0000256" key="1">
    <source>
        <dbReference type="SAM" id="SignalP"/>
    </source>
</evidence>
<dbReference type="EMBL" id="GGEC01028654">
    <property type="protein sequence ID" value="MBX09138.1"/>
    <property type="molecule type" value="Transcribed_RNA"/>
</dbReference>
<feature type="signal peptide" evidence="1">
    <location>
        <begin position="1"/>
        <end position="20"/>
    </location>
</feature>
<protein>
    <submittedName>
        <fullName evidence="2">Uncharacterized protein</fullName>
    </submittedName>
</protein>
<dbReference type="AlphaFoldDB" id="A0A2P2KTT2"/>
<sequence>MQRHNLYFLLFCVFNQPLVGTNHNHRRVENIKDAIPHSYGLHLLKQLAAF</sequence>
<proteinExistence type="predicted"/>
<feature type="chain" id="PRO_5015130224" evidence="1">
    <location>
        <begin position="21"/>
        <end position="50"/>
    </location>
</feature>
<evidence type="ECO:0000313" key="2">
    <source>
        <dbReference type="EMBL" id="MBX09138.1"/>
    </source>
</evidence>